<organism evidence="4 5">
    <name type="scientific">Paraburkholderia hiiakae</name>
    <dbReference type="NCBI Taxonomy" id="1081782"/>
    <lineage>
        <taxon>Bacteria</taxon>
        <taxon>Pseudomonadati</taxon>
        <taxon>Pseudomonadota</taxon>
        <taxon>Betaproteobacteria</taxon>
        <taxon>Burkholderiales</taxon>
        <taxon>Burkholderiaceae</taxon>
        <taxon>Paraburkholderia</taxon>
    </lineage>
</organism>
<gene>
    <name evidence="4" type="primary">hcaB_3</name>
    <name evidence="4" type="ORF">LMG27952_02916</name>
</gene>
<proteinExistence type="inferred from homology"/>
<dbReference type="Pfam" id="PF00106">
    <property type="entry name" value="adh_short"/>
    <property type="match status" value="1"/>
</dbReference>
<dbReference type="SUPFAM" id="SSF51735">
    <property type="entry name" value="NAD(P)-binding Rossmann-fold domains"/>
    <property type="match status" value="1"/>
</dbReference>
<dbReference type="Proteomes" id="UP000656319">
    <property type="component" value="Unassembled WGS sequence"/>
</dbReference>
<dbReference type="InterPro" id="IPR051911">
    <property type="entry name" value="SDR_oxidoreductase"/>
</dbReference>
<dbReference type="PANTHER" id="PTHR43976:SF16">
    <property type="entry name" value="SHORT-CHAIN DEHYDROGENASE_REDUCTASE FAMILY PROTEIN"/>
    <property type="match status" value="1"/>
</dbReference>
<dbReference type="EC" id="1.3.1.87" evidence="4"/>
<dbReference type="PRINTS" id="PR00081">
    <property type="entry name" value="GDHRDH"/>
</dbReference>
<protein>
    <submittedName>
        <fullName evidence="4">3-phenylpropionate-dihydrodiol/cinnamic acid-dihydrodiol dehydrogenase</fullName>
        <ecNumber evidence="4">1.3.1.87</ecNumber>
    </submittedName>
</protein>
<dbReference type="PRINTS" id="PR00080">
    <property type="entry name" value="SDRFAMILY"/>
</dbReference>
<evidence type="ECO:0000256" key="2">
    <source>
        <dbReference type="ARBA" id="ARBA00023002"/>
    </source>
</evidence>
<sequence>MAYSHCAAFSQTNGLLYCNAMPERRRIRCEDSAVDGLAKSRFNRAIARLYQGYTMSTSNTPVWFITGCSTGLGRALATLIIKRGWRAVVTARDVSSVADIVSGAEDRAVALALDVTKPAEIEAAVATAREKFGRIDVLVNNAGYGYQSTGEEGVEAEIRAQFDANVFGLFAMTRAVLPLMRAQRSGNIINISSVAGFIGFPGSGYYAASKHAVEGWSDSLRAELEPLGIGVTCVEPGPFRTDWAGRSLRQTLTQIEDYAQTAGKRHTGTKQGSGTQPGDPVRAGEAMIAIARNAEAPRHLVLGAWGFNTVVDYLQKLTKDIESLRDLSLSADFDAR</sequence>
<accession>A0ABM8NN25</accession>
<evidence type="ECO:0000256" key="3">
    <source>
        <dbReference type="RuleBase" id="RU000363"/>
    </source>
</evidence>
<dbReference type="PROSITE" id="PS00061">
    <property type="entry name" value="ADH_SHORT"/>
    <property type="match status" value="1"/>
</dbReference>
<dbReference type="InterPro" id="IPR002347">
    <property type="entry name" value="SDR_fam"/>
</dbReference>
<name>A0ABM8NN25_9BURK</name>
<dbReference type="GO" id="GO:0018498">
    <property type="term" value="F:2,3-dihydroxy-2,3-dihydro-phenylpropionate dehydrogenase activity"/>
    <property type="evidence" value="ECO:0007669"/>
    <property type="project" value="UniProtKB-EC"/>
</dbReference>
<dbReference type="PANTHER" id="PTHR43976">
    <property type="entry name" value="SHORT CHAIN DEHYDROGENASE"/>
    <property type="match status" value="1"/>
</dbReference>
<reference evidence="4 5" key="1">
    <citation type="submission" date="2020-10" db="EMBL/GenBank/DDBJ databases">
        <authorList>
            <person name="Peeters C."/>
        </authorList>
    </citation>
    <scope>NUCLEOTIDE SEQUENCE [LARGE SCALE GENOMIC DNA]</scope>
    <source>
        <strain evidence="4 5">LMG 27952</strain>
    </source>
</reference>
<comment type="caution">
    <text evidence="4">The sequence shown here is derived from an EMBL/GenBank/DDBJ whole genome shotgun (WGS) entry which is preliminary data.</text>
</comment>
<dbReference type="InterPro" id="IPR036291">
    <property type="entry name" value="NAD(P)-bd_dom_sf"/>
</dbReference>
<evidence type="ECO:0000256" key="1">
    <source>
        <dbReference type="ARBA" id="ARBA00006484"/>
    </source>
</evidence>
<dbReference type="CDD" id="cd05374">
    <property type="entry name" value="17beta-HSD-like_SDR_c"/>
    <property type="match status" value="1"/>
</dbReference>
<keyword evidence="5" id="KW-1185">Reference proteome</keyword>
<evidence type="ECO:0000313" key="4">
    <source>
        <dbReference type="EMBL" id="CAD6534278.1"/>
    </source>
</evidence>
<dbReference type="Gene3D" id="3.40.50.720">
    <property type="entry name" value="NAD(P)-binding Rossmann-like Domain"/>
    <property type="match status" value="1"/>
</dbReference>
<dbReference type="EMBL" id="CAJHCQ010000006">
    <property type="protein sequence ID" value="CAD6534278.1"/>
    <property type="molecule type" value="Genomic_DNA"/>
</dbReference>
<keyword evidence="2 4" id="KW-0560">Oxidoreductase</keyword>
<dbReference type="InterPro" id="IPR020904">
    <property type="entry name" value="Sc_DH/Rdtase_CS"/>
</dbReference>
<dbReference type="NCBIfam" id="NF004824">
    <property type="entry name" value="PRK06180.1"/>
    <property type="match status" value="1"/>
</dbReference>
<evidence type="ECO:0000313" key="5">
    <source>
        <dbReference type="Proteomes" id="UP000656319"/>
    </source>
</evidence>
<comment type="similarity">
    <text evidence="1 3">Belongs to the short-chain dehydrogenases/reductases (SDR) family.</text>
</comment>